<dbReference type="EMBL" id="CP136896">
    <property type="protein sequence ID" value="WOL15189.1"/>
    <property type="molecule type" value="Genomic_DNA"/>
</dbReference>
<keyword evidence="1" id="KW-0732">Signal</keyword>
<proteinExistence type="predicted"/>
<name>A0AAQ3KUV2_9LILI</name>
<accession>A0AAQ3KUV2</accession>
<sequence>MIVLFILALWHVPAKIRPLIEIFPVNGISYQCNYVSPFYGFSWDPESKPNTLPNSVATLTDLFPFPDFFEQGNTSGCFRNAFSVCSAMIEKILSMRNGLNLHSMYMSGALQPLQTSPMSIGFGLDSDPAMNIGPGILPLNQDSTGQQSLDMQNQCASSHPSSATPGLINVANPEASFQVPVSCESIFTGDISAHMQLAAIHYTRNLSENERSSVDAANAKQLGGQTSSQIGINHLEECMLGKEERPEQMLTNEESFIHHLHGLQTARTFPGADAKEEHQDF</sequence>
<dbReference type="AlphaFoldDB" id="A0AAQ3KUV2"/>
<reference evidence="2 3" key="1">
    <citation type="submission" date="2023-10" db="EMBL/GenBank/DDBJ databases">
        <title>Chromosome-scale genome assembly provides insights into flower coloration mechanisms of Canna indica.</title>
        <authorList>
            <person name="Li C."/>
        </authorList>
    </citation>
    <scope>NUCLEOTIDE SEQUENCE [LARGE SCALE GENOMIC DNA]</scope>
    <source>
        <tissue evidence="2">Flower</tissue>
    </source>
</reference>
<dbReference type="Proteomes" id="UP001327560">
    <property type="component" value="Chromosome 7"/>
</dbReference>
<evidence type="ECO:0000313" key="3">
    <source>
        <dbReference type="Proteomes" id="UP001327560"/>
    </source>
</evidence>
<evidence type="ECO:0000256" key="1">
    <source>
        <dbReference type="SAM" id="SignalP"/>
    </source>
</evidence>
<organism evidence="2 3">
    <name type="scientific">Canna indica</name>
    <name type="common">Indian-shot</name>
    <dbReference type="NCBI Taxonomy" id="4628"/>
    <lineage>
        <taxon>Eukaryota</taxon>
        <taxon>Viridiplantae</taxon>
        <taxon>Streptophyta</taxon>
        <taxon>Embryophyta</taxon>
        <taxon>Tracheophyta</taxon>
        <taxon>Spermatophyta</taxon>
        <taxon>Magnoliopsida</taxon>
        <taxon>Liliopsida</taxon>
        <taxon>Zingiberales</taxon>
        <taxon>Cannaceae</taxon>
        <taxon>Canna</taxon>
    </lineage>
</organism>
<keyword evidence="3" id="KW-1185">Reference proteome</keyword>
<evidence type="ECO:0000313" key="2">
    <source>
        <dbReference type="EMBL" id="WOL15189.1"/>
    </source>
</evidence>
<feature type="signal peptide" evidence="1">
    <location>
        <begin position="1"/>
        <end position="16"/>
    </location>
</feature>
<gene>
    <name evidence="2" type="ORF">Cni_G23970</name>
</gene>
<feature type="chain" id="PRO_5042907753" evidence="1">
    <location>
        <begin position="17"/>
        <end position="281"/>
    </location>
</feature>
<protein>
    <submittedName>
        <fullName evidence="2">Uncharacterized protein</fullName>
    </submittedName>
</protein>